<evidence type="ECO:0000259" key="1">
    <source>
        <dbReference type="Pfam" id="PF13657"/>
    </source>
</evidence>
<protein>
    <submittedName>
        <fullName evidence="2">Serine/threonine-protein kinase HipA</fullName>
        <ecNumber evidence="2">2.7.11.1</ecNumber>
    </submittedName>
</protein>
<dbReference type="InterPro" id="IPR052028">
    <property type="entry name" value="HipA_Ser/Thr_kinase"/>
</dbReference>
<name>A0A840CUT7_9BACE</name>
<dbReference type="NCBIfam" id="TIGR03071">
    <property type="entry name" value="couple_hipA"/>
    <property type="match status" value="1"/>
</dbReference>
<dbReference type="GO" id="GO:0004674">
    <property type="term" value="F:protein serine/threonine kinase activity"/>
    <property type="evidence" value="ECO:0007669"/>
    <property type="project" value="UniProtKB-EC"/>
</dbReference>
<evidence type="ECO:0000313" key="3">
    <source>
        <dbReference type="Proteomes" id="UP000560658"/>
    </source>
</evidence>
<dbReference type="GO" id="GO:0005829">
    <property type="term" value="C:cytosol"/>
    <property type="evidence" value="ECO:0007669"/>
    <property type="project" value="TreeGrafter"/>
</dbReference>
<dbReference type="EC" id="2.7.11.1" evidence="2"/>
<comment type="caution">
    <text evidence="2">The sequence shown here is derived from an EMBL/GenBank/DDBJ whole genome shotgun (WGS) entry which is preliminary data.</text>
</comment>
<dbReference type="PANTHER" id="PTHR37419">
    <property type="entry name" value="SERINE/THREONINE-PROTEIN KINASE TOXIN HIPA"/>
    <property type="match status" value="1"/>
</dbReference>
<proteinExistence type="predicted"/>
<keyword evidence="3" id="KW-1185">Reference proteome</keyword>
<gene>
    <name evidence="2" type="ORF">GGR06_000821</name>
</gene>
<dbReference type="Proteomes" id="UP000560658">
    <property type="component" value="Unassembled WGS sequence"/>
</dbReference>
<keyword evidence="2" id="KW-0808">Transferase</keyword>
<keyword evidence="2" id="KW-0418">Kinase</keyword>
<reference evidence="2" key="1">
    <citation type="submission" date="2020-08" db="EMBL/GenBank/DDBJ databases">
        <title>Genomic Encyclopedia of Type Strains, Phase IV (KMG-IV): sequencing the most valuable type-strain genomes for metagenomic binning, comparative biology and taxonomic classification.</title>
        <authorList>
            <person name="Goeker M."/>
        </authorList>
    </citation>
    <scope>NUCLEOTIDE SEQUENCE [LARGE SCALE GENOMIC DNA]</scope>
    <source>
        <strain evidence="2">DSM 105720</strain>
    </source>
</reference>
<evidence type="ECO:0000313" key="2">
    <source>
        <dbReference type="EMBL" id="MBB4043056.1"/>
    </source>
</evidence>
<sequence length="111" mass="12642">MKQAKIYMHDKLAGMLTEDENGFTFQYDSDYLNDAASEAISLTMPLKNEPYHDKVLFPFFDGLIPEGWLLDIAERSWKISQRDRMSLLLACCKDCIGAVSVASVKNENDEE</sequence>
<organism evidence="2 3">
    <name type="scientific">Bacteroides reticulotermitis</name>
    <dbReference type="NCBI Taxonomy" id="1133319"/>
    <lineage>
        <taxon>Bacteria</taxon>
        <taxon>Pseudomonadati</taxon>
        <taxon>Bacteroidota</taxon>
        <taxon>Bacteroidia</taxon>
        <taxon>Bacteroidales</taxon>
        <taxon>Bacteroidaceae</taxon>
        <taxon>Bacteroides</taxon>
    </lineage>
</organism>
<dbReference type="InterPro" id="IPR017508">
    <property type="entry name" value="HipA_N1"/>
</dbReference>
<dbReference type="PANTHER" id="PTHR37419:SF6">
    <property type="entry name" value="KINASE HI_0665-RELATED"/>
    <property type="match status" value="1"/>
</dbReference>
<dbReference type="RefSeq" id="WP_044164834.1">
    <property type="nucleotide sequence ID" value="NZ_JACIER010000002.1"/>
</dbReference>
<dbReference type="EMBL" id="JACIER010000002">
    <property type="protein sequence ID" value="MBB4043056.1"/>
    <property type="molecule type" value="Genomic_DNA"/>
</dbReference>
<dbReference type="AlphaFoldDB" id="A0A840CUT7"/>
<feature type="domain" description="HipA N-terminal subdomain 1" evidence="1">
    <location>
        <begin position="5"/>
        <end position="101"/>
    </location>
</feature>
<accession>A0A840CUT7</accession>
<dbReference type="Pfam" id="PF13657">
    <property type="entry name" value="Couple_hipA"/>
    <property type="match status" value="1"/>
</dbReference>